<accession>A0ABQ6M1Y6</accession>
<evidence type="ECO:0000313" key="4">
    <source>
        <dbReference type="EMBL" id="GMG88321.1"/>
    </source>
</evidence>
<dbReference type="RefSeq" id="WP_285764928.1">
    <property type="nucleotide sequence ID" value="NZ_BSYJ01000005.1"/>
</dbReference>
<organism evidence="4 5">
    <name type="scientific">Biformimicrobium ophioploci</name>
    <dbReference type="NCBI Taxonomy" id="3036711"/>
    <lineage>
        <taxon>Bacteria</taxon>
        <taxon>Pseudomonadati</taxon>
        <taxon>Pseudomonadota</taxon>
        <taxon>Gammaproteobacteria</taxon>
        <taxon>Cellvibrionales</taxon>
        <taxon>Microbulbiferaceae</taxon>
        <taxon>Biformimicrobium</taxon>
    </lineage>
</organism>
<evidence type="ECO:0000256" key="1">
    <source>
        <dbReference type="ARBA" id="ARBA00005125"/>
    </source>
</evidence>
<dbReference type="Gene3D" id="3.40.50.720">
    <property type="entry name" value="NAD(P)-binding Rossmann-like Domain"/>
    <property type="match status" value="1"/>
</dbReference>
<name>A0ABQ6M1Y6_9GAMM</name>
<evidence type="ECO:0000256" key="2">
    <source>
        <dbReference type="ARBA" id="ARBA00007637"/>
    </source>
</evidence>
<reference evidence="4 5" key="1">
    <citation type="submission" date="2023-04" db="EMBL/GenBank/DDBJ databases">
        <title>Marinobulbifer ophiurae gen. nov., sp. Nov., isolate from tissue of brittle star Ophioplocus japonicus.</title>
        <authorList>
            <person name="Kawano K."/>
            <person name="Sawayama S."/>
            <person name="Nakagawa S."/>
        </authorList>
    </citation>
    <scope>NUCLEOTIDE SEQUENCE [LARGE SCALE GENOMIC DNA]</scope>
    <source>
        <strain evidence="4 5">NKW57</strain>
    </source>
</reference>
<dbReference type="InterPro" id="IPR036291">
    <property type="entry name" value="NAD(P)-bd_dom_sf"/>
</dbReference>
<dbReference type="PANTHER" id="PTHR43000">
    <property type="entry name" value="DTDP-D-GLUCOSE 4,6-DEHYDRATASE-RELATED"/>
    <property type="match status" value="1"/>
</dbReference>
<keyword evidence="5" id="KW-1185">Reference proteome</keyword>
<sequence>MIGVIGANGFVGRALLAHYETTGVDFYTVTRAGNKHQRKALSQDEFLGSGSTELLKKTDTIVYLASATKPRENIDVRDEIQLSVIPFLNYLRRAMETNNKVKLVYLSSGGQVYGTDHKKNIVESTLLSPETPYGWGKEAVEKTIEYYSRTNGLRYAILRPSNPIGAHQVFHSFGVLPKLIECAYNRRQFEIIGSGNSSRDYLDVEDLCSAIELAAKHPASGVWNVGSGHETSIYDLIQLVERITKKNIKVAINTSQEQLENAKQDRTPLDITKIRADLGWEPKIDLDTSIRRIANFYQDLQSGKIA</sequence>
<feature type="domain" description="NAD-dependent epimerase/dehydratase" evidence="3">
    <location>
        <begin position="4"/>
        <end position="226"/>
    </location>
</feature>
<comment type="pathway">
    <text evidence="1">Bacterial outer membrane biogenesis; LPS O-antigen biosynthesis.</text>
</comment>
<comment type="similarity">
    <text evidence="2">Belongs to the NAD(P)-dependent epimerase/dehydratase family.</text>
</comment>
<evidence type="ECO:0000313" key="5">
    <source>
        <dbReference type="Proteomes" id="UP001224392"/>
    </source>
</evidence>
<proteinExistence type="inferred from homology"/>
<dbReference type="EMBL" id="BSYJ01000005">
    <property type="protein sequence ID" value="GMG88321.1"/>
    <property type="molecule type" value="Genomic_DNA"/>
</dbReference>
<protein>
    <submittedName>
        <fullName evidence="4">NAD-dependent epimerase/dehydratase family protein</fullName>
    </submittedName>
</protein>
<comment type="caution">
    <text evidence="4">The sequence shown here is derived from an EMBL/GenBank/DDBJ whole genome shotgun (WGS) entry which is preliminary data.</text>
</comment>
<dbReference type="Pfam" id="PF01370">
    <property type="entry name" value="Epimerase"/>
    <property type="match status" value="1"/>
</dbReference>
<dbReference type="InterPro" id="IPR001509">
    <property type="entry name" value="Epimerase_deHydtase"/>
</dbReference>
<dbReference type="Proteomes" id="UP001224392">
    <property type="component" value="Unassembled WGS sequence"/>
</dbReference>
<evidence type="ECO:0000259" key="3">
    <source>
        <dbReference type="Pfam" id="PF01370"/>
    </source>
</evidence>
<dbReference type="SUPFAM" id="SSF51735">
    <property type="entry name" value="NAD(P)-binding Rossmann-fold domains"/>
    <property type="match status" value="1"/>
</dbReference>
<gene>
    <name evidence="4" type="ORF">MNKW57_26420</name>
</gene>